<dbReference type="InterPro" id="IPR000182">
    <property type="entry name" value="GNAT_dom"/>
</dbReference>
<protein>
    <recommendedName>
        <fullName evidence="2">N-acetyltransferase domain-containing protein</fullName>
    </recommendedName>
</protein>
<dbReference type="PANTHER" id="PTHR13947:SF37">
    <property type="entry name" value="LD18367P"/>
    <property type="match status" value="1"/>
</dbReference>
<dbReference type="Pfam" id="PF00583">
    <property type="entry name" value="Acetyltransf_1"/>
    <property type="match status" value="1"/>
</dbReference>
<evidence type="ECO:0000313" key="4">
    <source>
        <dbReference type="Proteomes" id="UP000177069"/>
    </source>
</evidence>
<dbReference type="PROSITE" id="PS51186">
    <property type="entry name" value="GNAT"/>
    <property type="match status" value="1"/>
</dbReference>
<dbReference type="PANTHER" id="PTHR13947">
    <property type="entry name" value="GNAT FAMILY N-ACETYLTRANSFERASE"/>
    <property type="match status" value="1"/>
</dbReference>
<dbReference type="GO" id="GO:0008080">
    <property type="term" value="F:N-acetyltransferase activity"/>
    <property type="evidence" value="ECO:0007669"/>
    <property type="project" value="InterPro"/>
</dbReference>
<dbReference type="SUPFAM" id="SSF55729">
    <property type="entry name" value="Acyl-CoA N-acyltransferases (Nat)"/>
    <property type="match status" value="1"/>
</dbReference>
<evidence type="ECO:0000259" key="2">
    <source>
        <dbReference type="PROSITE" id="PS51186"/>
    </source>
</evidence>
<comment type="caution">
    <text evidence="3">The sequence shown here is derived from an EMBL/GenBank/DDBJ whole genome shotgun (WGS) entry which is preliminary data.</text>
</comment>
<evidence type="ECO:0000313" key="3">
    <source>
        <dbReference type="EMBL" id="OGD85909.1"/>
    </source>
</evidence>
<dbReference type="Gene3D" id="3.40.630.30">
    <property type="match status" value="1"/>
</dbReference>
<dbReference type="EMBL" id="MFBA01000010">
    <property type="protein sequence ID" value="OGD85909.1"/>
    <property type="molecule type" value="Genomic_DNA"/>
</dbReference>
<dbReference type="AlphaFoldDB" id="A0A1F5G237"/>
<sequence>MTEEKLTELLQVREGKVRDIEELISLANRADKARLEPYPDVEPRGEERFRKVLKMNETDFWVIVATINDKIVGFISGEPTINIDTKERVEGVEHIKTLAVDPQIWGKKIGGLLVSKAIEVVQKKGRKQIELWTHETNSRAQRLYEGRSFKLTGEKKKAENTDEWIVHYSLDI</sequence>
<gene>
    <name evidence="3" type="ORF">A2696_04165</name>
</gene>
<name>A0A1F5G237_9BACT</name>
<accession>A0A1F5G237</accession>
<reference evidence="3 4" key="1">
    <citation type="journal article" date="2016" name="Nat. Commun.">
        <title>Thousands of microbial genomes shed light on interconnected biogeochemical processes in an aquifer system.</title>
        <authorList>
            <person name="Anantharaman K."/>
            <person name="Brown C.T."/>
            <person name="Hug L.A."/>
            <person name="Sharon I."/>
            <person name="Castelle C.J."/>
            <person name="Probst A.J."/>
            <person name="Thomas B.C."/>
            <person name="Singh A."/>
            <person name="Wilkins M.J."/>
            <person name="Karaoz U."/>
            <person name="Brodie E.L."/>
            <person name="Williams K.H."/>
            <person name="Hubbard S.S."/>
            <person name="Banfield J.F."/>
        </authorList>
    </citation>
    <scope>NUCLEOTIDE SEQUENCE [LARGE SCALE GENOMIC DNA]</scope>
</reference>
<proteinExistence type="predicted"/>
<dbReference type="CDD" id="cd04301">
    <property type="entry name" value="NAT_SF"/>
    <property type="match status" value="1"/>
</dbReference>
<keyword evidence="1" id="KW-0808">Transferase</keyword>
<organism evidence="3 4">
    <name type="scientific">Candidatus Curtissbacteria bacterium RIFCSPHIGHO2_01_FULL_41_13</name>
    <dbReference type="NCBI Taxonomy" id="1797745"/>
    <lineage>
        <taxon>Bacteria</taxon>
        <taxon>Candidatus Curtissiibacteriota</taxon>
    </lineage>
</organism>
<dbReference type="InterPro" id="IPR050769">
    <property type="entry name" value="NAT_camello-type"/>
</dbReference>
<evidence type="ECO:0000256" key="1">
    <source>
        <dbReference type="ARBA" id="ARBA00022679"/>
    </source>
</evidence>
<feature type="domain" description="N-acetyltransferase" evidence="2">
    <location>
        <begin position="10"/>
        <end position="171"/>
    </location>
</feature>
<dbReference type="InterPro" id="IPR016181">
    <property type="entry name" value="Acyl_CoA_acyltransferase"/>
</dbReference>
<dbReference type="Proteomes" id="UP000177069">
    <property type="component" value="Unassembled WGS sequence"/>
</dbReference>